<dbReference type="Gene3D" id="1.10.260.50">
    <property type="match status" value="1"/>
</dbReference>
<reference evidence="10" key="1">
    <citation type="journal article" date="2021" name="PeerJ">
        <title>Extensive microbial diversity within the chicken gut microbiome revealed by metagenomics and culture.</title>
        <authorList>
            <person name="Gilroy R."/>
            <person name="Ravi A."/>
            <person name="Getino M."/>
            <person name="Pursley I."/>
            <person name="Horton D.L."/>
            <person name="Alikhan N.F."/>
            <person name="Baker D."/>
            <person name="Gharbi K."/>
            <person name="Hall N."/>
            <person name="Watson M."/>
            <person name="Adriaenssens E.M."/>
            <person name="Foster-Nyarko E."/>
            <person name="Jarju S."/>
            <person name="Secka A."/>
            <person name="Antonio M."/>
            <person name="Oren A."/>
            <person name="Chaudhuri R.R."/>
            <person name="La Ragione R."/>
            <person name="Hildebrand F."/>
            <person name="Pallen M.J."/>
        </authorList>
    </citation>
    <scope>NUCLEOTIDE SEQUENCE</scope>
    <source>
        <strain evidence="10">5790</strain>
    </source>
</reference>
<dbReference type="InterPro" id="IPR016454">
    <property type="entry name" value="Cysteine_dSase"/>
</dbReference>
<dbReference type="PIRSF" id="PIRSF005572">
    <property type="entry name" value="NifS"/>
    <property type="match status" value="1"/>
</dbReference>
<feature type="domain" description="Aminotransferase class V" evidence="9">
    <location>
        <begin position="3"/>
        <end position="363"/>
    </location>
</feature>
<evidence type="ECO:0000256" key="7">
    <source>
        <dbReference type="ARBA" id="ARBA00023014"/>
    </source>
</evidence>
<evidence type="ECO:0000256" key="4">
    <source>
        <dbReference type="ARBA" id="ARBA00022723"/>
    </source>
</evidence>
<dbReference type="PANTHER" id="PTHR11601">
    <property type="entry name" value="CYSTEINE DESULFURYLASE FAMILY MEMBER"/>
    <property type="match status" value="1"/>
</dbReference>
<gene>
    <name evidence="10" type="ORF">H9900_05670</name>
</gene>
<proteinExistence type="inferred from homology"/>
<evidence type="ECO:0000256" key="8">
    <source>
        <dbReference type="ARBA" id="ARBA00050776"/>
    </source>
</evidence>
<evidence type="ECO:0000256" key="5">
    <source>
        <dbReference type="ARBA" id="ARBA00022898"/>
    </source>
</evidence>
<dbReference type="GO" id="GO:0051536">
    <property type="term" value="F:iron-sulfur cluster binding"/>
    <property type="evidence" value="ECO:0007669"/>
    <property type="project" value="UniProtKB-KW"/>
</dbReference>
<dbReference type="InterPro" id="IPR015424">
    <property type="entry name" value="PyrdxlP-dep_Trfase"/>
</dbReference>
<evidence type="ECO:0000259" key="9">
    <source>
        <dbReference type="Pfam" id="PF00266"/>
    </source>
</evidence>
<evidence type="ECO:0000256" key="1">
    <source>
        <dbReference type="ARBA" id="ARBA00001933"/>
    </source>
</evidence>
<keyword evidence="5" id="KW-0663">Pyridoxal phosphate</keyword>
<name>A0A9D1TM74_9FIRM</name>
<dbReference type="EMBL" id="DXIJ01000118">
    <property type="protein sequence ID" value="HIV86281.1"/>
    <property type="molecule type" value="Genomic_DNA"/>
</dbReference>
<dbReference type="NCBIfam" id="NF002806">
    <property type="entry name" value="PRK02948.1"/>
    <property type="match status" value="1"/>
</dbReference>
<accession>A0A9D1TM74</accession>
<dbReference type="PANTHER" id="PTHR11601:SF34">
    <property type="entry name" value="CYSTEINE DESULFURASE"/>
    <property type="match status" value="1"/>
</dbReference>
<sequence length="381" mass="40835">MEIYLDNSATTKPYGEVAAAMLDVMTNKYGNPSSLHRLGIEAERLLKTAREQIAGVLKASPGEIFFTSGGTEADNMAILGAAGAHRGRHIITTPIEHPAVLAAVAELRERGFEVDFAPVDQSGRVILEEYEKLLRKNTVLVTAMLVNNEIGTIEPIAEMSRLLKNKNPGGVFHVDAVQGFGKLPVYADALGADMISLSAHKIHGPKGVGALYVRRGVRLRPILHGGGQQGGMRSGTENVPGIAGFGLAAKIAADDMAAKCGKMERLRNRLRDGIAASVDNIKINTPENSAPHILNISFGGVRSEVLLHSLEMQNIFVSSGSACSSHKREPSGTLTEIGVPRQMIDGSIRFSLSEFTTDEEISAVIPAVAEITGRLRKLNFR</sequence>
<organism evidence="10 11">
    <name type="scientific">Candidatus Monoglobus merdigallinarum</name>
    <dbReference type="NCBI Taxonomy" id="2838698"/>
    <lineage>
        <taxon>Bacteria</taxon>
        <taxon>Bacillati</taxon>
        <taxon>Bacillota</taxon>
        <taxon>Clostridia</taxon>
        <taxon>Monoglobales</taxon>
        <taxon>Monoglobaceae</taxon>
        <taxon>Monoglobus</taxon>
    </lineage>
</organism>
<comment type="catalytic activity">
    <reaction evidence="8">
        <text>(sulfur carrier)-H + L-cysteine = (sulfur carrier)-SH + L-alanine</text>
        <dbReference type="Rhea" id="RHEA:43892"/>
        <dbReference type="Rhea" id="RHEA-COMP:14737"/>
        <dbReference type="Rhea" id="RHEA-COMP:14739"/>
        <dbReference type="ChEBI" id="CHEBI:29917"/>
        <dbReference type="ChEBI" id="CHEBI:35235"/>
        <dbReference type="ChEBI" id="CHEBI:57972"/>
        <dbReference type="ChEBI" id="CHEBI:64428"/>
        <dbReference type="EC" id="2.8.1.7"/>
    </reaction>
</comment>
<evidence type="ECO:0000256" key="6">
    <source>
        <dbReference type="ARBA" id="ARBA00023004"/>
    </source>
</evidence>
<dbReference type="InterPro" id="IPR000192">
    <property type="entry name" value="Aminotrans_V_dom"/>
</dbReference>
<evidence type="ECO:0000256" key="2">
    <source>
        <dbReference type="ARBA" id="ARBA00006490"/>
    </source>
</evidence>
<evidence type="ECO:0000313" key="11">
    <source>
        <dbReference type="Proteomes" id="UP000824162"/>
    </source>
</evidence>
<dbReference type="InterPro" id="IPR015422">
    <property type="entry name" value="PyrdxlP-dep_Trfase_small"/>
</dbReference>
<keyword evidence="4" id="KW-0479">Metal-binding</keyword>
<dbReference type="Pfam" id="PF00266">
    <property type="entry name" value="Aminotran_5"/>
    <property type="match status" value="1"/>
</dbReference>
<dbReference type="SUPFAM" id="SSF53383">
    <property type="entry name" value="PLP-dependent transferases"/>
    <property type="match status" value="1"/>
</dbReference>
<comment type="cofactor">
    <cofactor evidence="1">
        <name>pyridoxal 5'-phosphate</name>
        <dbReference type="ChEBI" id="CHEBI:597326"/>
    </cofactor>
</comment>
<dbReference type="GO" id="GO:0046872">
    <property type="term" value="F:metal ion binding"/>
    <property type="evidence" value="ECO:0007669"/>
    <property type="project" value="UniProtKB-KW"/>
</dbReference>
<dbReference type="FunFam" id="3.40.640.10:FF:000084">
    <property type="entry name" value="IscS-like cysteine desulfurase"/>
    <property type="match status" value="1"/>
</dbReference>
<dbReference type="Gene3D" id="3.40.640.10">
    <property type="entry name" value="Type I PLP-dependent aspartate aminotransferase-like (Major domain)"/>
    <property type="match status" value="1"/>
</dbReference>
<comment type="similarity">
    <text evidence="2">Belongs to the class-V pyridoxal-phosphate-dependent aminotransferase family. NifS/IscS subfamily.</text>
</comment>
<evidence type="ECO:0000313" key="10">
    <source>
        <dbReference type="EMBL" id="HIV86281.1"/>
    </source>
</evidence>
<keyword evidence="7" id="KW-0411">Iron-sulfur</keyword>
<dbReference type="GO" id="GO:0031071">
    <property type="term" value="F:cysteine desulfurase activity"/>
    <property type="evidence" value="ECO:0007669"/>
    <property type="project" value="UniProtKB-EC"/>
</dbReference>
<dbReference type="Gene3D" id="3.90.1150.10">
    <property type="entry name" value="Aspartate Aminotransferase, domain 1"/>
    <property type="match status" value="1"/>
</dbReference>
<evidence type="ECO:0000256" key="3">
    <source>
        <dbReference type="ARBA" id="ARBA00022679"/>
    </source>
</evidence>
<comment type="caution">
    <text evidence="10">The sequence shown here is derived from an EMBL/GenBank/DDBJ whole genome shotgun (WGS) entry which is preliminary data.</text>
</comment>
<dbReference type="InterPro" id="IPR015421">
    <property type="entry name" value="PyrdxlP-dep_Trfase_major"/>
</dbReference>
<keyword evidence="3" id="KW-0808">Transferase</keyword>
<dbReference type="Proteomes" id="UP000824162">
    <property type="component" value="Unassembled WGS sequence"/>
</dbReference>
<keyword evidence="6" id="KW-0408">Iron</keyword>
<reference evidence="10" key="2">
    <citation type="submission" date="2021-04" db="EMBL/GenBank/DDBJ databases">
        <authorList>
            <person name="Gilroy R."/>
        </authorList>
    </citation>
    <scope>NUCLEOTIDE SEQUENCE</scope>
    <source>
        <strain evidence="10">5790</strain>
    </source>
</reference>
<dbReference type="AlphaFoldDB" id="A0A9D1TM74"/>
<protein>
    <submittedName>
        <fullName evidence="10">Cysteine desulfurase</fullName>
    </submittedName>
</protein>